<evidence type="ECO:0000256" key="1">
    <source>
        <dbReference type="ARBA" id="ARBA00023015"/>
    </source>
</evidence>
<evidence type="ECO:0000313" key="5">
    <source>
        <dbReference type="EMBL" id="SHK62087.1"/>
    </source>
</evidence>
<dbReference type="SUPFAM" id="SSF46785">
    <property type="entry name" value="Winged helix' DNA-binding domain"/>
    <property type="match status" value="1"/>
</dbReference>
<keyword evidence="2 5" id="KW-0238">DNA-binding</keyword>
<proteinExistence type="predicted"/>
<dbReference type="PROSITE" id="PS50949">
    <property type="entry name" value="HTH_GNTR"/>
    <property type="match status" value="1"/>
</dbReference>
<dbReference type="Pfam" id="PF10706">
    <property type="entry name" value="Aminoglyc_resit"/>
    <property type="match status" value="1"/>
</dbReference>
<evidence type="ECO:0000259" key="4">
    <source>
        <dbReference type="PROSITE" id="PS50949"/>
    </source>
</evidence>
<dbReference type="SUPFAM" id="SSF48008">
    <property type="entry name" value="GntR ligand-binding domain-like"/>
    <property type="match status" value="1"/>
</dbReference>
<dbReference type="InterPro" id="IPR019646">
    <property type="entry name" value="Aminoglyc_AdlTrfase"/>
</dbReference>
<keyword evidence="1" id="KW-0805">Transcription regulation</keyword>
<keyword evidence="6" id="KW-1185">Reference proteome</keyword>
<dbReference type="Proteomes" id="UP000184363">
    <property type="component" value="Unassembled WGS sequence"/>
</dbReference>
<feature type="domain" description="HTH gntR-type" evidence="4">
    <location>
        <begin position="5"/>
        <end position="73"/>
    </location>
</feature>
<dbReference type="InterPro" id="IPR011711">
    <property type="entry name" value="GntR_C"/>
</dbReference>
<dbReference type="Gene3D" id="1.10.10.10">
    <property type="entry name" value="Winged helix-like DNA-binding domain superfamily/Winged helix DNA-binding domain"/>
    <property type="match status" value="1"/>
</dbReference>
<dbReference type="SMART" id="SM00895">
    <property type="entry name" value="FCD"/>
    <property type="match status" value="1"/>
</dbReference>
<sequence>MRGDAPDERRIAAEIEERVRSGRLGPGDRLTVGPGLAARFGMDVALLRSAVRVLEDSGLIRLVPGEPDEVEILPFSTTALRRAIARLAAMETLGLADLVRFRILLEGWAYQLAARRASPADLAELDEALAAMAAAVPEGPAAFAVADVAFHRVMARASGDEMLQVCHEAVRDVVTGLISHRLTTAGGRPELLVKALDLHVDLLAAVRAGDGEAASRLARRSMRVYLSAMADEGERARPALVAPLATTSADDVLELLDVAADTGAPLWLNGGWAVDALLGAQTRQHGDVDVVVPVEHAAGLVVALAERGYAARPGARAENIVLGDPRGRAVDVHVVELDEHGNGWHGPTEVYPAAALTGAAGTIAGRAVRCIAPQWLVQFHTGYRVDVDDWHDVAALCDRFDLPVPPDYARFRASGHREGLRRPPRS</sequence>
<dbReference type="InterPro" id="IPR036388">
    <property type="entry name" value="WH-like_DNA-bd_sf"/>
</dbReference>
<dbReference type="InterPro" id="IPR008920">
    <property type="entry name" value="TF_FadR/GntR_C"/>
</dbReference>
<dbReference type="Gene3D" id="1.20.120.530">
    <property type="entry name" value="GntR ligand-binding domain-like"/>
    <property type="match status" value="1"/>
</dbReference>
<dbReference type="InterPro" id="IPR036390">
    <property type="entry name" value="WH_DNA-bd_sf"/>
</dbReference>
<dbReference type="Pfam" id="PF07729">
    <property type="entry name" value="FCD"/>
    <property type="match status" value="1"/>
</dbReference>
<dbReference type="InterPro" id="IPR000524">
    <property type="entry name" value="Tscrpt_reg_HTH_GntR"/>
</dbReference>
<evidence type="ECO:0000256" key="3">
    <source>
        <dbReference type="ARBA" id="ARBA00023163"/>
    </source>
</evidence>
<organism evidence="5 6">
    <name type="scientific">Pseudonocardia thermophila</name>
    <dbReference type="NCBI Taxonomy" id="1848"/>
    <lineage>
        <taxon>Bacteria</taxon>
        <taxon>Bacillati</taxon>
        <taxon>Actinomycetota</taxon>
        <taxon>Actinomycetes</taxon>
        <taxon>Pseudonocardiales</taxon>
        <taxon>Pseudonocardiaceae</taxon>
        <taxon>Pseudonocardia</taxon>
    </lineage>
</organism>
<gene>
    <name evidence="5" type="ORF">SAMN05443637_10930</name>
</gene>
<reference evidence="5 6" key="1">
    <citation type="submission" date="2016-11" db="EMBL/GenBank/DDBJ databases">
        <authorList>
            <person name="Jaros S."/>
            <person name="Januszkiewicz K."/>
            <person name="Wedrychowicz H."/>
        </authorList>
    </citation>
    <scope>NUCLEOTIDE SEQUENCE [LARGE SCALE GENOMIC DNA]</scope>
    <source>
        <strain evidence="5 6">DSM 43832</strain>
    </source>
</reference>
<dbReference type="AlphaFoldDB" id="A0A1M6TYP4"/>
<keyword evidence="3" id="KW-0804">Transcription</keyword>
<name>A0A1M6TYP4_PSETH</name>
<evidence type="ECO:0000256" key="2">
    <source>
        <dbReference type="ARBA" id="ARBA00023125"/>
    </source>
</evidence>
<accession>A0A1M6TYP4</accession>
<dbReference type="Gene3D" id="3.30.460.40">
    <property type="match status" value="1"/>
</dbReference>
<dbReference type="PANTHER" id="PTHR43537:SF44">
    <property type="entry name" value="GNTR FAMILY REGULATORY PROTEIN"/>
    <property type="match status" value="1"/>
</dbReference>
<dbReference type="STRING" id="1848.SAMN05443637_10930"/>
<dbReference type="GO" id="GO:0003700">
    <property type="term" value="F:DNA-binding transcription factor activity"/>
    <property type="evidence" value="ECO:0007669"/>
    <property type="project" value="InterPro"/>
</dbReference>
<dbReference type="OrthoDB" id="9800567at2"/>
<dbReference type="EMBL" id="FRAP01000009">
    <property type="protein sequence ID" value="SHK62087.1"/>
    <property type="molecule type" value="Genomic_DNA"/>
</dbReference>
<dbReference type="Pfam" id="PF00392">
    <property type="entry name" value="GntR"/>
    <property type="match status" value="1"/>
</dbReference>
<dbReference type="RefSeq" id="WP_143172128.1">
    <property type="nucleotide sequence ID" value="NZ_FRAP01000009.1"/>
</dbReference>
<protein>
    <submittedName>
        <fullName evidence="5">DNA-binding transcriptional regulator, FadR family</fullName>
    </submittedName>
</protein>
<dbReference type="GO" id="GO:0003677">
    <property type="term" value="F:DNA binding"/>
    <property type="evidence" value="ECO:0007669"/>
    <property type="project" value="UniProtKB-KW"/>
</dbReference>
<evidence type="ECO:0000313" key="6">
    <source>
        <dbReference type="Proteomes" id="UP000184363"/>
    </source>
</evidence>
<dbReference type="PANTHER" id="PTHR43537">
    <property type="entry name" value="TRANSCRIPTIONAL REGULATOR, GNTR FAMILY"/>
    <property type="match status" value="1"/>
</dbReference>